<evidence type="ECO:0000256" key="1">
    <source>
        <dbReference type="SAM" id="MobiDB-lite"/>
    </source>
</evidence>
<protein>
    <submittedName>
        <fullName evidence="2">Uncharacterized protein</fullName>
    </submittedName>
</protein>
<proteinExistence type="predicted"/>
<reference evidence="2 3" key="1">
    <citation type="journal article" date="2012" name="PLoS Pathog.">
        <title>Diverse lifestyles and strategies of plant pathogenesis encoded in the genomes of eighteen Dothideomycetes fungi.</title>
        <authorList>
            <person name="Ohm R.A."/>
            <person name="Feau N."/>
            <person name="Henrissat B."/>
            <person name="Schoch C.L."/>
            <person name="Horwitz B.A."/>
            <person name="Barry K.W."/>
            <person name="Condon B.J."/>
            <person name="Copeland A.C."/>
            <person name="Dhillon B."/>
            <person name="Glaser F."/>
            <person name="Hesse C.N."/>
            <person name="Kosti I."/>
            <person name="LaButti K."/>
            <person name="Lindquist E.A."/>
            <person name="Lucas S."/>
            <person name="Salamov A.A."/>
            <person name="Bradshaw R.E."/>
            <person name="Ciuffetti L."/>
            <person name="Hamelin R.C."/>
            <person name="Kema G.H.J."/>
            <person name="Lawrence C."/>
            <person name="Scott J.A."/>
            <person name="Spatafora J.W."/>
            <person name="Turgeon B.G."/>
            <person name="de Wit P.J.G.M."/>
            <person name="Zhong S."/>
            <person name="Goodwin S.B."/>
            <person name="Grigoriev I.V."/>
        </authorList>
    </citation>
    <scope>NUCLEOTIDE SEQUENCE [LARGE SCALE GENOMIC DNA]</scope>
    <source>
        <strain evidence="2 3">UAMH 10762</strain>
    </source>
</reference>
<name>M2MUP2_BAUPA</name>
<evidence type="ECO:0000313" key="2">
    <source>
        <dbReference type="EMBL" id="EMD00652.1"/>
    </source>
</evidence>
<accession>M2MUP2</accession>
<keyword evidence="3" id="KW-1185">Reference proteome</keyword>
<dbReference type="GeneID" id="19109690"/>
<dbReference type="RefSeq" id="XP_007671836.1">
    <property type="nucleotide sequence ID" value="XM_007673646.1"/>
</dbReference>
<dbReference type="Proteomes" id="UP000011761">
    <property type="component" value="Unassembled WGS sequence"/>
</dbReference>
<dbReference type="AlphaFoldDB" id="M2MUP2"/>
<gene>
    <name evidence="2" type="ORF">BAUCODRAFT_20713</name>
</gene>
<feature type="region of interest" description="Disordered" evidence="1">
    <location>
        <begin position="172"/>
        <end position="191"/>
    </location>
</feature>
<dbReference type="EMBL" id="KB445550">
    <property type="protein sequence ID" value="EMD00652.1"/>
    <property type="molecule type" value="Genomic_DNA"/>
</dbReference>
<dbReference type="KEGG" id="bcom:BAUCODRAFT_20713"/>
<organism evidence="2 3">
    <name type="scientific">Baudoinia panamericana (strain UAMH 10762)</name>
    <name type="common">Angels' share fungus</name>
    <name type="synonym">Baudoinia compniacensis (strain UAMH 10762)</name>
    <dbReference type="NCBI Taxonomy" id="717646"/>
    <lineage>
        <taxon>Eukaryota</taxon>
        <taxon>Fungi</taxon>
        <taxon>Dikarya</taxon>
        <taxon>Ascomycota</taxon>
        <taxon>Pezizomycotina</taxon>
        <taxon>Dothideomycetes</taxon>
        <taxon>Dothideomycetidae</taxon>
        <taxon>Mycosphaerellales</taxon>
        <taxon>Teratosphaeriaceae</taxon>
        <taxon>Baudoinia</taxon>
    </lineage>
</organism>
<evidence type="ECO:0000313" key="3">
    <source>
        <dbReference type="Proteomes" id="UP000011761"/>
    </source>
</evidence>
<sequence length="191" mass="20514">MKTSPERVQGIIIRPLAPGNHSSSHEGIVCLSGDRAQSLVDQVPRNAVPACGWYECSLSAKLGIPLKLGLGVLDTEHSGPNYAAQLLTMQSDPSEVDFGRSVTGLLFGDIILARTSGNQGLSLKNVRRLLEYVHFGLMEMKLMGINDELSRAARAEGARVIAGKITAKSMKEFRKQPEESGPSAVATARTK</sequence>
<dbReference type="HOGENOM" id="CLU_1421183_0_0_1"/>